<evidence type="ECO:0000256" key="2">
    <source>
        <dbReference type="PROSITE-ProRule" id="PRU00176"/>
    </source>
</evidence>
<dbReference type="GO" id="GO:1990904">
    <property type="term" value="C:ribonucleoprotein complex"/>
    <property type="evidence" value="ECO:0007669"/>
    <property type="project" value="UniProtKB-KW"/>
</dbReference>
<keyword evidence="1 2" id="KW-0694">RNA-binding</keyword>
<keyword evidence="6" id="KW-1185">Reference proteome</keyword>
<dbReference type="PROSITE" id="PS50102">
    <property type="entry name" value="RRM"/>
    <property type="match status" value="1"/>
</dbReference>
<dbReference type="InterPro" id="IPR012677">
    <property type="entry name" value="Nucleotide-bd_a/b_plait_sf"/>
</dbReference>
<feature type="region of interest" description="Disordered" evidence="3">
    <location>
        <begin position="152"/>
        <end position="192"/>
    </location>
</feature>
<organism evidence="5 6">
    <name type="scientific">Geodia barretti</name>
    <name type="common">Barrett's horny sponge</name>
    <dbReference type="NCBI Taxonomy" id="519541"/>
    <lineage>
        <taxon>Eukaryota</taxon>
        <taxon>Metazoa</taxon>
        <taxon>Porifera</taxon>
        <taxon>Demospongiae</taxon>
        <taxon>Heteroscleromorpha</taxon>
        <taxon>Tetractinellida</taxon>
        <taxon>Astrophorina</taxon>
        <taxon>Geodiidae</taxon>
        <taxon>Geodia</taxon>
    </lineage>
</organism>
<protein>
    <submittedName>
        <fullName evidence="5">Heterogeneous nuclear ribonucleoprotein C</fullName>
    </submittedName>
</protein>
<dbReference type="InterPro" id="IPR000504">
    <property type="entry name" value="RRM_dom"/>
</dbReference>
<evidence type="ECO:0000313" key="6">
    <source>
        <dbReference type="Proteomes" id="UP001174909"/>
    </source>
</evidence>
<dbReference type="Pfam" id="PF00076">
    <property type="entry name" value="RRM_1"/>
    <property type="match status" value="1"/>
</dbReference>
<feature type="domain" description="RRM" evidence="4">
    <location>
        <begin position="81"/>
        <end position="152"/>
    </location>
</feature>
<feature type="compositionally biased region" description="Basic and acidic residues" evidence="3">
    <location>
        <begin position="259"/>
        <end position="280"/>
    </location>
</feature>
<sequence length="396" mass="42851">MAEEEKSVEVKQESSEGNAKHRRRSRSPVHPPGRRGRGGRGPGGRGGGRRFGGYSGYRGFDRSADDIDNTTNSEDPHLKRARLFVGNITTENVTRRDLAQLFGQYGGVLGVSIHGGFAFVQMERERDANRAIICEDGQQFKGSKIHVEFSQAAKEAGARRGQPRSRSPPPLPRERERDYAPPPPPRLDDHRLAYEDRLERLLIIEREMAYMQAREELYSEVLTRSQLDPPSMYDQRRDDGYHSRPPLSPPPPPNPYSSSRDRDYPGDRNDRGGGLDDRRPYYSRSEASGMSLHGSGHDSRPEPLLSYPLPRNRAGNSHRGADLLAGAYGGAATSGKSVGYGSGSYGSSKTPASGGSLGKSSSGGGWPDYARGGGGGSSGGRSGPYSGGGGGGGYWN</sequence>
<dbReference type="EMBL" id="CASHTH010002633">
    <property type="protein sequence ID" value="CAI8032870.1"/>
    <property type="molecule type" value="Genomic_DNA"/>
</dbReference>
<proteinExistence type="predicted"/>
<name>A0AA35SMK8_GEOBA</name>
<feature type="compositionally biased region" description="Pro residues" evidence="3">
    <location>
        <begin position="246"/>
        <end position="255"/>
    </location>
</feature>
<evidence type="ECO:0000259" key="4">
    <source>
        <dbReference type="PROSITE" id="PS50102"/>
    </source>
</evidence>
<accession>A0AA35SMK8</accession>
<comment type="caution">
    <text evidence="5">The sequence shown here is derived from an EMBL/GenBank/DDBJ whole genome shotgun (WGS) entry which is preliminary data.</text>
</comment>
<feature type="region of interest" description="Disordered" evidence="3">
    <location>
        <begin position="1"/>
        <end position="74"/>
    </location>
</feature>
<dbReference type="InterPro" id="IPR035979">
    <property type="entry name" value="RBD_domain_sf"/>
</dbReference>
<dbReference type="Gene3D" id="3.30.70.330">
    <property type="match status" value="1"/>
</dbReference>
<feature type="region of interest" description="Disordered" evidence="3">
    <location>
        <begin position="226"/>
        <end position="320"/>
    </location>
</feature>
<feature type="compositionally biased region" description="Gly residues" evidence="3">
    <location>
        <begin position="355"/>
        <end position="396"/>
    </location>
</feature>
<evidence type="ECO:0000256" key="1">
    <source>
        <dbReference type="ARBA" id="ARBA00022884"/>
    </source>
</evidence>
<evidence type="ECO:0000256" key="3">
    <source>
        <dbReference type="SAM" id="MobiDB-lite"/>
    </source>
</evidence>
<gene>
    <name evidence="5" type="ORF">GBAR_LOCUS18551</name>
</gene>
<dbReference type="Proteomes" id="UP001174909">
    <property type="component" value="Unassembled WGS sequence"/>
</dbReference>
<dbReference type="AlphaFoldDB" id="A0AA35SMK8"/>
<dbReference type="PANTHER" id="PTHR13968">
    <property type="entry name" value="HETEROGENEOUS NUCLEAR RIBONUCLEOPROTEIN"/>
    <property type="match status" value="1"/>
</dbReference>
<keyword evidence="5" id="KW-0687">Ribonucleoprotein</keyword>
<feature type="compositionally biased region" description="Gly residues" evidence="3">
    <location>
        <begin position="39"/>
        <end position="56"/>
    </location>
</feature>
<feature type="compositionally biased region" description="Basic and acidic residues" evidence="3">
    <location>
        <begin position="1"/>
        <end position="14"/>
    </location>
</feature>
<dbReference type="SMART" id="SM00360">
    <property type="entry name" value="RRM"/>
    <property type="match status" value="1"/>
</dbReference>
<dbReference type="GO" id="GO:0003723">
    <property type="term" value="F:RNA binding"/>
    <property type="evidence" value="ECO:0007669"/>
    <property type="project" value="UniProtKB-UniRule"/>
</dbReference>
<dbReference type="PANTHER" id="PTHR13968:SF26">
    <property type="entry name" value="RRM DOMAIN-CONTAINING PROTEIN"/>
    <property type="match status" value="1"/>
</dbReference>
<evidence type="ECO:0000313" key="5">
    <source>
        <dbReference type="EMBL" id="CAI8032870.1"/>
    </source>
</evidence>
<feature type="compositionally biased region" description="Basic residues" evidence="3">
    <location>
        <begin position="20"/>
        <end position="38"/>
    </location>
</feature>
<feature type="region of interest" description="Disordered" evidence="3">
    <location>
        <begin position="341"/>
        <end position="396"/>
    </location>
</feature>
<dbReference type="SUPFAM" id="SSF54928">
    <property type="entry name" value="RNA-binding domain, RBD"/>
    <property type="match status" value="1"/>
</dbReference>
<dbReference type="InterPro" id="IPR051186">
    <property type="entry name" value="RRM_HNRPC/RALY_subfam"/>
</dbReference>
<reference evidence="5" key="1">
    <citation type="submission" date="2023-03" db="EMBL/GenBank/DDBJ databases">
        <authorList>
            <person name="Steffen K."/>
            <person name="Cardenas P."/>
        </authorList>
    </citation>
    <scope>NUCLEOTIDE SEQUENCE</scope>
</reference>